<dbReference type="EMBL" id="LT594509">
    <property type="protein sequence ID" value="SBT75891.1"/>
    <property type="molecule type" value="Genomic_DNA"/>
</dbReference>
<sequence>MDVTMVNHCYYHSHDNHDAYHDHHGYMRVMTDADVVDYEDFPIWHSGQILLSNPPYNLPRQSLKGSKKKKKKTSVKMKGRNKCSTAKYEGNDEFDIYK</sequence>
<reference evidence="2 3" key="1">
    <citation type="submission" date="2016-06" db="EMBL/GenBank/DDBJ databases">
        <authorList>
            <consortium name="Pathogen Informatics"/>
        </authorList>
    </citation>
    <scope>NUCLEOTIDE SEQUENCE [LARGE SCALE GENOMIC DNA]</scope>
    <source>
        <strain evidence="2">PowCR01</strain>
    </source>
</reference>
<dbReference type="AlphaFoldDB" id="A0A1C3KPC0"/>
<name>A0A1C3KPC0_PLAOA</name>
<dbReference type="Proteomes" id="UP000243200">
    <property type="component" value="Chromosome 5"/>
</dbReference>
<dbReference type="VEuPathDB" id="PlasmoDB:POWCR01_050018300"/>
<feature type="compositionally biased region" description="Basic residues" evidence="1">
    <location>
        <begin position="65"/>
        <end position="81"/>
    </location>
</feature>
<evidence type="ECO:0000313" key="3">
    <source>
        <dbReference type="Proteomes" id="UP000243200"/>
    </source>
</evidence>
<evidence type="ECO:0000256" key="1">
    <source>
        <dbReference type="SAM" id="MobiDB-lite"/>
    </source>
</evidence>
<protein>
    <submittedName>
        <fullName evidence="2">Uncharacterized protein</fullName>
    </submittedName>
</protein>
<gene>
    <name evidence="2" type="primary">PowCR01_050018300</name>
    <name evidence="2" type="ORF">POWCR01_050018300</name>
</gene>
<organism evidence="2 3">
    <name type="scientific">Plasmodium ovale</name>
    <name type="common">malaria parasite P. ovale</name>
    <dbReference type="NCBI Taxonomy" id="36330"/>
    <lineage>
        <taxon>Eukaryota</taxon>
        <taxon>Sar</taxon>
        <taxon>Alveolata</taxon>
        <taxon>Apicomplexa</taxon>
        <taxon>Aconoidasida</taxon>
        <taxon>Haemosporida</taxon>
        <taxon>Plasmodiidae</taxon>
        <taxon>Plasmodium</taxon>
        <taxon>Plasmodium (Plasmodium)</taxon>
    </lineage>
</organism>
<feature type="region of interest" description="Disordered" evidence="1">
    <location>
        <begin position="55"/>
        <end position="82"/>
    </location>
</feature>
<proteinExistence type="predicted"/>
<accession>A0A1C3KPC0</accession>
<evidence type="ECO:0000313" key="2">
    <source>
        <dbReference type="EMBL" id="SBT75891.1"/>
    </source>
</evidence>